<dbReference type="EMBL" id="ASYR01000003">
    <property type="protein sequence ID" value="KAF0651542.1"/>
    <property type="molecule type" value="Genomic_DNA"/>
</dbReference>
<comment type="caution">
    <text evidence="1">The sequence shown here is derived from an EMBL/GenBank/DDBJ whole genome shotgun (WGS) entry which is preliminary data.</text>
</comment>
<evidence type="ECO:0000313" key="2">
    <source>
        <dbReference type="Proteomes" id="UP000731519"/>
    </source>
</evidence>
<reference evidence="1 2" key="1">
    <citation type="submission" date="2013-05" db="EMBL/GenBank/DDBJ databases">
        <title>Genome Sequence of Streptomyces fradiae.</title>
        <authorList>
            <person name="Kirby R."/>
        </authorList>
    </citation>
    <scope>NUCLEOTIDE SEQUENCE [LARGE SCALE GENOMIC DNA]</scope>
    <source>
        <strain evidence="1 2">ATCC 10745</strain>
    </source>
</reference>
<accession>A0ABQ6Y184</accession>
<organism evidence="1 2">
    <name type="scientific">Streptomyces fradiae ATCC 10745 = DSM 40063</name>
    <dbReference type="NCBI Taxonomy" id="1319510"/>
    <lineage>
        <taxon>Bacteria</taxon>
        <taxon>Bacillati</taxon>
        <taxon>Actinomycetota</taxon>
        <taxon>Actinomycetes</taxon>
        <taxon>Kitasatosporales</taxon>
        <taxon>Streptomycetaceae</taxon>
        <taxon>Streptomyces</taxon>
    </lineage>
</organism>
<sequence>MPWPGTAAAGQTTLWDVFEVAGDVESSIDVPLR</sequence>
<keyword evidence="2" id="KW-1185">Reference proteome</keyword>
<evidence type="ECO:0000313" key="1">
    <source>
        <dbReference type="EMBL" id="KAF0651542.1"/>
    </source>
</evidence>
<proteinExistence type="predicted"/>
<gene>
    <name evidence="1" type="ORF">K701_03275</name>
</gene>
<protein>
    <submittedName>
        <fullName evidence="1">Uncharacterized protein</fullName>
    </submittedName>
</protein>
<dbReference type="Proteomes" id="UP000731519">
    <property type="component" value="Unassembled WGS sequence"/>
</dbReference>
<name>A0ABQ6Y184_STRFR</name>